<comment type="caution">
    <text evidence="2">The sequence shown here is derived from an EMBL/GenBank/DDBJ whole genome shotgun (WGS) entry which is preliminary data.</text>
</comment>
<accession>A0AAV7XKD8</accession>
<dbReference type="InterPro" id="IPR036047">
    <property type="entry name" value="F-box-like_dom_sf"/>
</dbReference>
<dbReference type="PANTHER" id="PTHR38926:SF5">
    <property type="entry name" value="F-BOX AND LEUCINE-RICH REPEAT PROTEIN 6"/>
    <property type="match status" value="1"/>
</dbReference>
<dbReference type="PROSITE" id="PS50181">
    <property type="entry name" value="FBOX"/>
    <property type="match status" value="1"/>
</dbReference>
<organism evidence="2 3">
    <name type="scientific">Megalurothrips usitatus</name>
    <name type="common">bean blossom thrips</name>
    <dbReference type="NCBI Taxonomy" id="439358"/>
    <lineage>
        <taxon>Eukaryota</taxon>
        <taxon>Metazoa</taxon>
        <taxon>Ecdysozoa</taxon>
        <taxon>Arthropoda</taxon>
        <taxon>Hexapoda</taxon>
        <taxon>Insecta</taxon>
        <taxon>Pterygota</taxon>
        <taxon>Neoptera</taxon>
        <taxon>Paraneoptera</taxon>
        <taxon>Thysanoptera</taxon>
        <taxon>Terebrantia</taxon>
        <taxon>Thripoidea</taxon>
        <taxon>Thripidae</taxon>
        <taxon>Megalurothrips</taxon>
    </lineage>
</organism>
<keyword evidence="3" id="KW-1185">Reference proteome</keyword>
<evidence type="ECO:0000259" key="1">
    <source>
        <dbReference type="PROSITE" id="PS50181"/>
    </source>
</evidence>
<dbReference type="Gene3D" id="3.80.10.10">
    <property type="entry name" value="Ribonuclease Inhibitor"/>
    <property type="match status" value="1"/>
</dbReference>
<reference evidence="2" key="1">
    <citation type="submission" date="2022-12" db="EMBL/GenBank/DDBJ databases">
        <title>Chromosome-level genome assembly of the bean flower thrips Megalurothrips usitatus.</title>
        <authorList>
            <person name="Ma L."/>
            <person name="Liu Q."/>
            <person name="Li H."/>
            <person name="Cai W."/>
        </authorList>
    </citation>
    <scope>NUCLEOTIDE SEQUENCE</scope>
    <source>
        <strain evidence="2">Cailab_2022a</strain>
    </source>
</reference>
<dbReference type="InterPro" id="IPR032675">
    <property type="entry name" value="LRR_dom_sf"/>
</dbReference>
<dbReference type="InterPro" id="IPR001810">
    <property type="entry name" value="F-box_dom"/>
</dbReference>
<protein>
    <recommendedName>
        <fullName evidence="1">F-box domain-containing protein</fullName>
    </recommendedName>
</protein>
<dbReference type="AlphaFoldDB" id="A0AAV7XKD8"/>
<dbReference type="Proteomes" id="UP001075354">
    <property type="component" value="Chromosome 6"/>
</dbReference>
<dbReference type="EMBL" id="JAPTSV010000006">
    <property type="protein sequence ID" value="KAJ1526601.1"/>
    <property type="molecule type" value="Genomic_DNA"/>
</dbReference>
<gene>
    <name evidence="2" type="ORF">ONE63_008187</name>
</gene>
<dbReference type="PANTHER" id="PTHR38926">
    <property type="entry name" value="F-BOX DOMAIN CONTAINING PROTEIN, EXPRESSED"/>
    <property type="match status" value="1"/>
</dbReference>
<name>A0AAV7XKD8_9NEOP</name>
<dbReference type="SUPFAM" id="SSF81383">
    <property type="entry name" value="F-box domain"/>
    <property type="match status" value="1"/>
</dbReference>
<evidence type="ECO:0000313" key="3">
    <source>
        <dbReference type="Proteomes" id="UP001075354"/>
    </source>
</evidence>
<dbReference type="Pfam" id="PF12937">
    <property type="entry name" value="F-box-like"/>
    <property type="match status" value="1"/>
</dbReference>
<feature type="domain" description="F-box" evidence="1">
    <location>
        <begin position="1"/>
        <end position="46"/>
    </location>
</feature>
<sequence length="346" mass="38073">MDALPDELLLLVLSFVGDARTLVEAVPLVCKRWRRLQRDHRVWADVDLECNVHYDVMSASRALLHAPTARRLTVYEHHFLKNRLTHDDAADPILQRAEACRRLASALRRTRVVLTRAELASAPGMTAEVLEAAVGLLRRQRDHLRGLDVHLPVPPASTSLFEAVAMQRRLEALTVRMVVDEATDVYRGELAGGRPLPNLASLAITAEDHRGDPCVLPAGLCDLAADVIGAQLPALRRLELDMGLEGLDQGLAGGVHQLPRLEALVLRVHVHDSDADVAAGASEEDYVLSVLQANLDACATVAPLRRLQLVLGTCFQETPGHLRGACQARVDDFKQRRPNVEVTFFM</sequence>
<proteinExistence type="predicted"/>
<evidence type="ECO:0000313" key="2">
    <source>
        <dbReference type="EMBL" id="KAJ1526601.1"/>
    </source>
</evidence>